<evidence type="ECO:0000259" key="10">
    <source>
        <dbReference type="PROSITE" id="PS51713"/>
    </source>
</evidence>
<comment type="function">
    <text evidence="6">An essential GTPase that binds both GDP and GTP, with rapid nucleotide exchange. Plays a role in 16S rRNA processing and 30S ribosomal subunit biogenesis and possibly also in cell cycle regulation and energy metabolism.</text>
</comment>
<keyword evidence="6" id="KW-1003">Cell membrane</keyword>
<protein>
    <recommendedName>
        <fullName evidence="2 6">GTPase Era</fullName>
    </recommendedName>
</protein>
<keyword evidence="6" id="KW-0690">Ribosome biogenesis</keyword>
<dbReference type="NCBIfam" id="TIGR00436">
    <property type="entry name" value="era"/>
    <property type="match status" value="1"/>
</dbReference>
<comment type="subcellular location">
    <subcellularLocation>
        <location evidence="6">Cytoplasm</location>
    </subcellularLocation>
    <subcellularLocation>
        <location evidence="6">Cell membrane</location>
        <topology evidence="6">Peripheral membrane protein</topology>
    </subcellularLocation>
</comment>
<name>A0A4Q8CYW8_9GAMM</name>
<dbReference type="GO" id="GO:0003924">
    <property type="term" value="F:GTPase activity"/>
    <property type="evidence" value="ECO:0007669"/>
    <property type="project" value="UniProtKB-UniRule"/>
</dbReference>
<feature type="binding site" evidence="6">
    <location>
        <begin position="130"/>
        <end position="133"/>
    </location>
    <ligand>
        <name>GTP</name>
        <dbReference type="ChEBI" id="CHEBI:37565"/>
    </ligand>
</feature>
<dbReference type="PRINTS" id="PR00326">
    <property type="entry name" value="GTP1OBG"/>
</dbReference>
<reference evidence="11 12" key="1">
    <citation type="submission" date="2019-02" db="EMBL/GenBank/DDBJ databases">
        <title>Genomic Encyclopedia of Type Strains, Phase IV (KMG-IV): sequencing the most valuable type-strain genomes for metagenomic binning, comparative biology and taxonomic classification.</title>
        <authorList>
            <person name="Goeker M."/>
        </authorList>
    </citation>
    <scope>NUCLEOTIDE SEQUENCE [LARGE SCALE GENOMIC DNA]</scope>
    <source>
        <strain evidence="11 12">DSM 21056</strain>
    </source>
</reference>
<dbReference type="HAMAP" id="MF_00367">
    <property type="entry name" value="GTPase_Era"/>
    <property type="match status" value="1"/>
</dbReference>
<sequence>MIDSQTPPDDGFVAGFVALVGRPNVGKSTLLNALLGQKISIATRKPQTTRHRILGIHQRDDAQIVYVDTPGLHENGRTAMNRYMNEAAGSALGDVDVIVFLIEAGRWTEADEQVLRRLQAVDTPVIAVINKADRLRDKNYLLPEIEAMSKRFEFVAVVPISALKSDNLQALEGSLIEQLPAGPPLFPRDQVTDRDERFMATELVREQLTLMLGDELPYASTVEIEAFEQEGQLRRIAVIIWVERVGQRRIVIGEGGEQAKRIGAAARRQMEHLFGGRVYLKLWVKVREGWSDDARMLKSLGYSADQ</sequence>
<keyword evidence="5 6" id="KW-0342">GTP-binding</keyword>
<keyword evidence="3 6" id="KW-0547">Nucleotide-binding</keyword>
<evidence type="ECO:0000259" key="9">
    <source>
        <dbReference type="PROSITE" id="PS50823"/>
    </source>
</evidence>
<evidence type="ECO:0000256" key="5">
    <source>
        <dbReference type="ARBA" id="ARBA00023134"/>
    </source>
</evidence>
<evidence type="ECO:0000256" key="7">
    <source>
        <dbReference type="PROSITE-ProRule" id="PRU01050"/>
    </source>
</evidence>
<feature type="region of interest" description="G5" evidence="7">
    <location>
        <begin position="160"/>
        <end position="162"/>
    </location>
</feature>
<dbReference type="SUPFAM" id="SSF52540">
    <property type="entry name" value="P-loop containing nucleoside triphosphate hydrolases"/>
    <property type="match status" value="1"/>
</dbReference>
<dbReference type="InterPro" id="IPR027417">
    <property type="entry name" value="P-loop_NTPase"/>
</dbReference>
<dbReference type="PANTHER" id="PTHR42698:SF1">
    <property type="entry name" value="GTPASE ERA, MITOCHONDRIAL"/>
    <property type="match status" value="1"/>
</dbReference>
<dbReference type="OrthoDB" id="9805918at2"/>
<accession>A0A4Q8CYW8</accession>
<dbReference type="SUPFAM" id="SSF54814">
    <property type="entry name" value="Prokaryotic type KH domain (KH-domain type II)"/>
    <property type="match status" value="1"/>
</dbReference>
<dbReference type="CDD" id="cd22534">
    <property type="entry name" value="KH-II_Era"/>
    <property type="match status" value="1"/>
</dbReference>
<dbReference type="InterPro" id="IPR009019">
    <property type="entry name" value="KH_sf_prok-type"/>
</dbReference>
<dbReference type="GO" id="GO:0005886">
    <property type="term" value="C:plasma membrane"/>
    <property type="evidence" value="ECO:0007669"/>
    <property type="project" value="UniProtKB-SubCell"/>
</dbReference>
<feature type="region of interest" description="G2" evidence="7">
    <location>
        <begin position="47"/>
        <end position="51"/>
    </location>
</feature>
<evidence type="ECO:0000256" key="4">
    <source>
        <dbReference type="ARBA" id="ARBA00022884"/>
    </source>
</evidence>
<dbReference type="Proteomes" id="UP000292298">
    <property type="component" value="Unassembled WGS sequence"/>
</dbReference>
<evidence type="ECO:0000256" key="8">
    <source>
        <dbReference type="RuleBase" id="RU003761"/>
    </source>
</evidence>
<evidence type="ECO:0000256" key="6">
    <source>
        <dbReference type="HAMAP-Rule" id="MF_00367"/>
    </source>
</evidence>
<dbReference type="GO" id="GO:0005829">
    <property type="term" value="C:cytosol"/>
    <property type="evidence" value="ECO:0007669"/>
    <property type="project" value="TreeGrafter"/>
</dbReference>
<dbReference type="PROSITE" id="PS51713">
    <property type="entry name" value="G_ERA"/>
    <property type="match status" value="1"/>
</dbReference>
<dbReference type="PANTHER" id="PTHR42698">
    <property type="entry name" value="GTPASE ERA"/>
    <property type="match status" value="1"/>
</dbReference>
<feature type="domain" description="Era-type G" evidence="10">
    <location>
        <begin position="13"/>
        <end position="181"/>
    </location>
</feature>
<dbReference type="InterPro" id="IPR005662">
    <property type="entry name" value="GTPase_Era-like"/>
</dbReference>
<feature type="region of interest" description="G3" evidence="7">
    <location>
        <begin position="68"/>
        <end position="71"/>
    </location>
</feature>
<keyword evidence="4 6" id="KW-0694">RNA-binding</keyword>
<dbReference type="Pfam" id="PF07650">
    <property type="entry name" value="KH_2"/>
    <property type="match status" value="1"/>
</dbReference>
<feature type="binding site" evidence="6">
    <location>
        <begin position="68"/>
        <end position="72"/>
    </location>
    <ligand>
        <name>GTP</name>
        <dbReference type="ChEBI" id="CHEBI:37565"/>
    </ligand>
</feature>
<keyword evidence="12" id="KW-1185">Reference proteome</keyword>
<dbReference type="InterPro" id="IPR030388">
    <property type="entry name" value="G_ERA_dom"/>
</dbReference>
<dbReference type="FunFam" id="3.40.50.300:FF:000094">
    <property type="entry name" value="GTPase Era"/>
    <property type="match status" value="1"/>
</dbReference>
<proteinExistence type="inferred from homology"/>
<dbReference type="NCBIfam" id="NF000908">
    <property type="entry name" value="PRK00089.1"/>
    <property type="match status" value="1"/>
</dbReference>
<keyword evidence="6" id="KW-0472">Membrane</keyword>
<dbReference type="Gene3D" id="3.40.50.300">
    <property type="entry name" value="P-loop containing nucleotide triphosphate hydrolases"/>
    <property type="match status" value="1"/>
</dbReference>
<dbReference type="GO" id="GO:0043024">
    <property type="term" value="F:ribosomal small subunit binding"/>
    <property type="evidence" value="ECO:0007669"/>
    <property type="project" value="TreeGrafter"/>
</dbReference>
<dbReference type="Pfam" id="PF01926">
    <property type="entry name" value="MMR_HSR1"/>
    <property type="match status" value="1"/>
</dbReference>
<dbReference type="NCBIfam" id="TIGR00231">
    <property type="entry name" value="small_GTP"/>
    <property type="match status" value="1"/>
</dbReference>
<comment type="caution">
    <text evidence="11">The sequence shown here is derived from an EMBL/GenBank/DDBJ whole genome shotgun (WGS) entry which is preliminary data.</text>
</comment>
<dbReference type="InterPro" id="IPR015946">
    <property type="entry name" value="KH_dom-like_a/b"/>
</dbReference>
<organism evidence="11 12">
    <name type="scientific">Spiribacter vilamensis</name>
    <dbReference type="NCBI Taxonomy" id="531306"/>
    <lineage>
        <taxon>Bacteria</taxon>
        <taxon>Pseudomonadati</taxon>
        <taxon>Pseudomonadota</taxon>
        <taxon>Gammaproteobacteria</taxon>
        <taxon>Chromatiales</taxon>
        <taxon>Ectothiorhodospiraceae</taxon>
        <taxon>Spiribacter</taxon>
    </lineage>
</organism>
<dbReference type="InterPro" id="IPR004044">
    <property type="entry name" value="KH_dom_type_2"/>
</dbReference>
<feature type="binding site" evidence="6">
    <location>
        <begin position="21"/>
        <end position="28"/>
    </location>
    <ligand>
        <name>GTP</name>
        <dbReference type="ChEBI" id="CHEBI:37565"/>
    </ligand>
</feature>
<feature type="domain" description="KH type-2" evidence="9">
    <location>
        <begin position="212"/>
        <end position="288"/>
    </location>
</feature>
<evidence type="ECO:0000256" key="3">
    <source>
        <dbReference type="ARBA" id="ARBA00022741"/>
    </source>
</evidence>
<dbReference type="InterPro" id="IPR005225">
    <property type="entry name" value="Small_GTP-bd"/>
</dbReference>
<feature type="region of interest" description="G4" evidence="7">
    <location>
        <begin position="130"/>
        <end position="133"/>
    </location>
</feature>
<dbReference type="CDD" id="cd04163">
    <property type="entry name" value="Era"/>
    <property type="match status" value="1"/>
</dbReference>
<keyword evidence="6" id="KW-0699">rRNA-binding</keyword>
<dbReference type="EMBL" id="SHLI01000001">
    <property type="protein sequence ID" value="RZU98191.1"/>
    <property type="molecule type" value="Genomic_DNA"/>
</dbReference>
<comment type="similarity">
    <text evidence="1 6 7 8">Belongs to the TRAFAC class TrmE-Era-EngA-EngB-Septin-like GTPase superfamily. Era GTPase family.</text>
</comment>
<dbReference type="GO" id="GO:0070181">
    <property type="term" value="F:small ribosomal subunit rRNA binding"/>
    <property type="evidence" value="ECO:0007669"/>
    <property type="project" value="UniProtKB-UniRule"/>
</dbReference>
<dbReference type="InterPro" id="IPR006073">
    <property type="entry name" value="GTP-bd"/>
</dbReference>
<keyword evidence="6" id="KW-0963">Cytoplasm</keyword>
<comment type="subunit">
    <text evidence="6">Monomer.</text>
</comment>
<evidence type="ECO:0000313" key="12">
    <source>
        <dbReference type="Proteomes" id="UP000292298"/>
    </source>
</evidence>
<dbReference type="PROSITE" id="PS50823">
    <property type="entry name" value="KH_TYPE_2"/>
    <property type="match status" value="1"/>
</dbReference>
<dbReference type="AlphaFoldDB" id="A0A4Q8CYW8"/>
<evidence type="ECO:0000313" key="11">
    <source>
        <dbReference type="EMBL" id="RZU98191.1"/>
    </source>
</evidence>
<dbReference type="GO" id="GO:0000028">
    <property type="term" value="P:ribosomal small subunit assembly"/>
    <property type="evidence" value="ECO:0007669"/>
    <property type="project" value="TreeGrafter"/>
</dbReference>
<gene>
    <name evidence="6" type="primary">era</name>
    <name evidence="11" type="ORF">EV698_0432</name>
</gene>
<feature type="region of interest" description="G1" evidence="7">
    <location>
        <begin position="21"/>
        <end position="28"/>
    </location>
</feature>
<evidence type="ECO:0000256" key="2">
    <source>
        <dbReference type="ARBA" id="ARBA00020484"/>
    </source>
</evidence>
<dbReference type="GO" id="GO:0005525">
    <property type="term" value="F:GTP binding"/>
    <property type="evidence" value="ECO:0007669"/>
    <property type="project" value="UniProtKB-UniRule"/>
</dbReference>
<dbReference type="RefSeq" id="WP_130502531.1">
    <property type="nucleotide sequence ID" value="NZ_SHLI01000001.1"/>
</dbReference>
<dbReference type="Gene3D" id="3.30.300.20">
    <property type="match status" value="1"/>
</dbReference>
<evidence type="ECO:0000256" key="1">
    <source>
        <dbReference type="ARBA" id="ARBA00007921"/>
    </source>
</evidence>